<proteinExistence type="predicted"/>
<dbReference type="SUPFAM" id="SSF50494">
    <property type="entry name" value="Trypsin-like serine proteases"/>
    <property type="match status" value="1"/>
</dbReference>
<protein>
    <submittedName>
        <fullName evidence="4">Trypsin-like peptidase domain-containing protein</fullName>
    </submittedName>
</protein>
<sequence>MSSESRSDWWMLPKGLCLLAVAACVPLHEPTPAPEYFDLMEPLFTVGVPPEAPLPELDTEHLGPEEANRVRVHRERHRAVVNVTSLSAHRGRSIEIVPSMEMGSGAIIDSKGIVVSNHHVVAGGQRLVVTLYDGSHYPATLLGSDPEMDLAVLEFDPQGRSLTRIPFADSSRAQVGQSVYAMGNPFGLEGSFTAGVVSALNRPLQIDSGYIIRDLIQTDAAINPGNSGGPLVDSRGRMLGLNSMMISPAAGSVGIGLAVPSNTVHRIAGQIIREGRVARGWIDIQGIAISPRLVNQAGLPIRHGILVTRVLPGGNAQQAGLRDGQGGRMIRHGPHRLPVEGDIITAINGQPVTSVAELLLSLEGTRPGDEARVQVFRGGRSLELSIVLGERHSGQ</sequence>
<feature type="domain" description="PDZ" evidence="3">
    <location>
        <begin position="290"/>
        <end position="379"/>
    </location>
</feature>
<keyword evidence="1" id="KW-0645">Protease</keyword>
<keyword evidence="6" id="KW-1185">Reference proteome</keyword>
<organism evidence="4 6">
    <name type="scientific">Natronospira elongata</name>
    <dbReference type="NCBI Taxonomy" id="3110268"/>
    <lineage>
        <taxon>Bacteria</taxon>
        <taxon>Pseudomonadati</taxon>
        <taxon>Pseudomonadota</taxon>
        <taxon>Gammaproteobacteria</taxon>
        <taxon>Natronospirales</taxon>
        <taxon>Natronospiraceae</taxon>
        <taxon>Natronospira</taxon>
    </lineage>
</organism>
<comment type="caution">
    <text evidence="4">The sequence shown here is derived from an EMBL/GenBank/DDBJ whole genome shotgun (WGS) entry which is preliminary data.</text>
</comment>
<dbReference type="RefSeq" id="WP_346051824.1">
    <property type="nucleotide sequence ID" value="NZ_JAYGII010000017.1"/>
</dbReference>
<dbReference type="PANTHER" id="PTHR43343:SF3">
    <property type="entry name" value="PROTEASE DO-LIKE 8, CHLOROPLASTIC"/>
    <property type="match status" value="1"/>
</dbReference>
<dbReference type="AlphaFoldDB" id="A0AAP6JG07"/>
<dbReference type="Pfam" id="PF13365">
    <property type="entry name" value="Trypsin_2"/>
    <property type="match status" value="1"/>
</dbReference>
<dbReference type="InterPro" id="IPR001940">
    <property type="entry name" value="Peptidase_S1C"/>
</dbReference>
<evidence type="ECO:0000256" key="2">
    <source>
        <dbReference type="ARBA" id="ARBA00022801"/>
    </source>
</evidence>
<dbReference type="InterPro" id="IPR036034">
    <property type="entry name" value="PDZ_sf"/>
</dbReference>
<dbReference type="GO" id="GO:0004252">
    <property type="term" value="F:serine-type endopeptidase activity"/>
    <property type="evidence" value="ECO:0007669"/>
    <property type="project" value="InterPro"/>
</dbReference>
<accession>A0AAP6JG07</accession>
<dbReference type="SMART" id="SM00228">
    <property type="entry name" value="PDZ"/>
    <property type="match status" value="1"/>
</dbReference>
<dbReference type="EMBL" id="JAYGII010000017">
    <property type="protein sequence ID" value="MEA5445922.1"/>
    <property type="molecule type" value="Genomic_DNA"/>
</dbReference>
<name>A0AAP6JG07_9GAMM</name>
<dbReference type="CDD" id="cd06779">
    <property type="entry name" value="cpPDZ_Deg_HtrA-like"/>
    <property type="match status" value="1"/>
</dbReference>
<evidence type="ECO:0000313" key="5">
    <source>
        <dbReference type="EMBL" id="MEA5446286.1"/>
    </source>
</evidence>
<evidence type="ECO:0000313" key="4">
    <source>
        <dbReference type="EMBL" id="MEA5445922.1"/>
    </source>
</evidence>
<dbReference type="Pfam" id="PF13180">
    <property type="entry name" value="PDZ_2"/>
    <property type="match status" value="1"/>
</dbReference>
<dbReference type="InterPro" id="IPR051201">
    <property type="entry name" value="Chloro_Bact_Ser_Proteases"/>
</dbReference>
<dbReference type="GO" id="GO:0006508">
    <property type="term" value="P:proteolysis"/>
    <property type="evidence" value="ECO:0007669"/>
    <property type="project" value="UniProtKB-KW"/>
</dbReference>
<dbReference type="PRINTS" id="PR00834">
    <property type="entry name" value="PROTEASES2C"/>
</dbReference>
<evidence type="ECO:0000256" key="1">
    <source>
        <dbReference type="ARBA" id="ARBA00022670"/>
    </source>
</evidence>
<gene>
    <name evidence="4" type="ORF">VCB98_08835</name>
    <name evidence="5" type="ORF">VCB98_10690</name>
</gene>
<dbReference type="InterPro" id="IPR009003">
    <property type="entry name" value="Peptidase_S1_PA"/>
</dbReference>
<dbReference type="Proteomes" id="UP001302316">
    <property type="component" value="Unassembled WGS sequence"/>
</dbReference>
<reference evidence="4 6" key="1">
    <citation type="submission" date="2023-12" db="EMBL/GenBank/DDBJ databases">
        <title>Whole-genome sequencing of halo(alkali)philic microorganisms from hypersaline lakes.</title>
        <authorList>
            <person name="Sorokin D.Y."/>
            <person name="Merkel A.Y."/>
            <person name="Messina E."/>
            <person name="Yakimov M."/>
        </authorList>
    </citation>
    <scope>NUCLEOTIDE SEQUENCE [LARGE SCALE GENOMIC DNA]</scope>
    <source>
        <strain evidence="4 6">AB-CW1</strain>
    </source>
</reference>
<dbReference type="EMBL" id="JAYGII010000026">
    <property type="protein sequence ID" value="MEA5446286.1"/>
    <property type="molecule type" value="Genomic_DNA"/>
</dbReference>
<dbReference type="Gene3D" id="2.40.10.120">
    <property type="match status" value="1"/>
</dbReference>
<evidence type="ECO:0000259" key="3">
    <source>
        <dbReference type="SMART" id="SM00228"/>
    </source>
</evidence>
<dbReference type="Gene3D" id="2.30.42.10">
    <property type="match status" value="1"/>
</dbReference>
<evidence type="ECO:0000313" key="6">
    <source>
        <dbReference type="Proteomes" id="UP001302316"/>
    </source>
</evidence>
<keyword evidence="2" id="KW-0378">Hydrolase</keyword>
<dbReference type="SUPFAM" id="SSF50156">
    <property type="entry name" value="PDZ domain-like"/>
    <property type="match status" value="1"/>
</dbReference>
<dbReference type="InterPro" id="IPR001478">
    <property type="entry name" value="PDZ"/>
</dbReference>
<dbReference type="PANTHER" id="PTHR43343">
    <property type="entry name" value="PEPTIDASE S12"/>
    <property type="match status" value="1"/>
</dbReference>